<sequence length="159" mass="18077">MSGQTSIHLPEPSAIQKAVPVEEFLQIKEQYDSEHPLITLQTKFNLAWALVCSENLQQVQQGLTLFCTVYRDFPERRLEALYYIALTQYKIKQYEESRRYLNMLLAKDPSNSQALKLKSLLYNAVTTEGYIGMAVVAGAVVSAAALVGWASKRIFSRRR</sequence>
<protein>
    <recommendedName>
        <fullName evidence="3 9">Mitochondrial fission 1 protein</fullName>
    </recommendedName>
</protein>
<evidence type="ECO:0000313" key="12">
    <source>
        <dbReference type="Proteomes" id="UP001212411"/>
    </source>
</evidence>
<evidence type="ECO:0000256" key="10">
    <source>
        <dbReference type="SAM" id="Phobius"/>
    </source>
</evidence>
<evidence type="ECO:0000256" key="3">
    <source>
        <dbReference type="ARBA" id="ARBA00014314"/>
    </source>
</evidence>
<dbReference type="PIRSF" id="PIRSF008835">
    <property type="entry name" value="TPR_repeat_11_Fis1"/>
    <property type="match status" value="1"/>
</dbReference>
<proteinExistence type="inferred from homology"/>
<dbReference type="KEGG" id="som:SOMG_03123"/>
<reference evidence="11 12" key="1">
    <citation type="journal article" date="2023" name="G3 (Bethesda)">
        <title>A high-quality reference genome for the fission yeast Schizosaccharomyces osmophilus.</title>
        <authorList>
            <person name="Jia G.S."/>
            <person name="Zhang W.C."/>
            <person name="Liang Y."/>
            <person name="Liu X.H."/>
            <person name="Rhind N."/>
            <person name="Pidoux A."/>
            <person name="Brysch-Herzberg M."/>
            <person name="Du L.L."/>
        </authorList>
    </citation>
    <scope>NUCLEOTIDE SEQUENCE [LARGE SCALE GENOMIC DNA]</scope>
    <source>
        <strain evidence="11 12">CBS 15793</strain>
    </source>
</reference>
<evidence type="ECO:0000256" key="2">
    <source>
        <dbReference type="ARBA" id="ARBA00008937"/>
    </source>
</evidence>
<keyword evidence="6 10" id="KW-1133">Transmembrane helix</keyword>
<evidence type="ECO:0000256" key="7">
    <source>
        <dbReference type="ARBA" id="ARBA00023128"/>
    </source>
</evidence>
<comment type="domain">
    <text evidence="9">The C-terminus is required for mitochondrial localization, while the N-terminus is necessary for mitochondrial fission.</text>
</comment>
<accession>A0AAE9WD22</accession>
<organism evidence="11 12">
    <name type="scientific">Schizosaccharomyces osmophilus</name>
    <dbReference type="NCBI Taxonomy" id="2545709"/>
    <lineage>
        <taxon>Eukaryota</taxon>
        <taxon>Fungi</taxon>
        <taxon>Dikarya</taxon>
        <taxon>Ascomycota</taxon>
        <taxon>Taphrinomycotina</taxon>
        <taxon>Schizosaccharomycetes</taxon>
        <taxon>Schizosaccharomycetales</taxon>
        <taxon>Schizosaccharomycetaceae</taxon>
        <taxon>Schizosaccharomyces</taxon>
    </lineage>
</organism>
<dbReference type="Pfam" id="PF14853">
    <property type="entry name" value="Fis1_TPR_C"/>
    <property type="match status" value="1"/>
</dbReference>
<dbReference type="InterPro" id="IPR016543">
    <property type="entry name" value="Fis1"/>
</dbReference>
<evidence type="ECO:0000256" key="4">
    <source>
        <dbReference type="ARBA" id="ARBA00022692"/>
    </source>
</evidence>
<dbReference type="SUPFAM" id="SSF48452">
    <property type="entry name" value="TPR-like"/>
    <property type="match status" value="1"/>
</dbReference>
<evidence type="ECO:0000313" key="11">
    <source>
        <dbReference type="EMBL" id="WBW73314.1"/>
    </source>
</evidence>
<dbReference type="EMBL" id="CP115612">
    <property type="protein sequence ID" value="WBW73314.1"/>
    <property type="molecule type" value="Genomic_DNA"/>
</dbReference>
<keyword evidence="8 9" id="KW-0472">Membrane</keyword>
<dbReference type="InterPro" id="IPR011990">
    <property type="entry name" value="TPR-like_helical_dom_sf"/>
</dbReference>
<keyword evidence="7 9" id="KW-0496">Mitochondrion</keyword>
<dbReference type="Proteomes" id="UP001212411">
    <property type="component" value="Chromosome 2"/>
</dbReference>
<dbReference type="GO" id="GO:0005778">
    <property type="term" value="C:peroxisomal membrane"/>
    <property type="evidence" value="ECO:0007669"/>
    <property type="project" value="TreeGrafter"/>
</dbReference>
<dbReference type="PANTHER" id="PTHR13247">
    <property type="entry name" value="TETRATRICOPEPTIDE REPEAT PROTEIN 11 TPR REPEAT PROTEIN 11"/>
    <property type="match status" value="1"/>
</dbReference>
<evidence type="ECO:0000256" key="1">
    <source>
        <dbReference type="ARBA" id="ARBA00004572"/>
    </source>
</evidence>
<dbReference type="InterPro" id="IPR028061">
    <property type="entry name" value="Fis1_TPR_C"/>
</dbReference>
<dbReference type="Gene3D" id="1.25.40.10">
    <property type="entry name" value="Tetratricopeptide repeat domain"/>
    <property type="match status" value="1"/>
</dbReference>
<dbReference type="PANTHER" id="PTHR13247:SF0">
    <property type="entry name" value="MITOCHONDRIAL FISSION 1 PROTEIN"/>
    <property type="match status" value="1"/>
</dbReference>
<dbReference type="AlphaFoldDB" id="A0AAE9WD22"/>
<evidence type="ECO:0000256" key="6">
    <source>
        <dbReference type="ARBA" id="ARBA00022989"/>
    </source>
</evidence>
<feature type="transmembrane region" description="Helical" evidence="10">
    <location>
        <begin position="130"/>
        <end position="150"/>
    </location>
</feature>
<gene>
    <name evidence="11" type="primary">fis1</name>
    <name evidence="11" type="ORF">SOMG_03123</name>
</gene>
<keyword evidence="12" id="KW-1185">Reference proteome</keyword>
<dbReference type="InterPro" id="IPR028058">
    <property type="entry name" value="Fis1_TPR_N"/>
</dbReference>
<keyword evidence="5 9" id="KW-1000">Mitochondrion outer membrane</keyword>
<dbReference type="RefSeq" id="XP_056037557.1">
    <property type="nucleotide sequence ID" value="XM_056181914.1"/>
</dbReference>
<dbReference type="GeneID" id="80876603"/>
<dbReference type="Pfam" id="PF14852">
    <property type="entry name" value="Fis1_TPR_N"/>
    <property type="match status" value="1"/>
</dbReference>
<evidence type="ECO:0000256" key="5">
    <source>
        <dbReference type="ARBA" id="ARBA00022787"/>
    </source>
</evidence>
<dbReference type="GO" id="GO:0000266">
    <property type="term" value="P:mitochondrial fission"/>
    <property type="evidence" value="ECO:0007669"/>
    <property type="project" value="UniProtKB-UniRule"/>
</dbReference>
<evidence type="ECO:0000256" key="9">
    <source>
        <dbReference type="PIRNR" id="PIRNR008835"/>
    </source>
</evidence>
<comment type="function">
    <text evidence="9">Has a role in mitochondrial fission.</text>
</comment>
<evidence type="ECO:0000256" key="8">
    <source>
        <dbReference type="ARBA" id="ARBA00023136"/>
    </source>
</evidence>
<name>A0AAE9WD22_9SCHI</name>
<dbReference type="GO" id="GO:0016559">
    <property type="term" value="P:peroxisome fission"/>
    <property type="evidence" value="ECO:0007669"/>
    <property type="project" value="TreeGrafter"/>
</dbReference>
<keyword evidence="4 10" id="KW-0812">Transmembrane</keyword>
<comment type="subcellular location">
    <subcellularLocation>
        <location evidence="1">Mitochondrion outer membrane</location>
        <topology evidence="1">Single-pass membrane protein</topology>
    </subcellularLocation>
</comment>
<dbReference type="InterPro" id="IPR033745">
    <property type="entry name" value="Fis1_cytosol"/>
</dbReference>
<dbReference type="GO" id="GO:0005741">
    <property type="term" value="C:mitochondrial outer membrane"/>
    <property type="evidence" value="ECO:0007669"/>
    <property type="project" value="UniProtKB-SubCell"/>
</dbReference>
<dbReference type="CDD" id="cd12212">
    <property type="entry name" value="Fis1"/>
    <property type="match status" value="1"/>
</dbReference>
<comment type="similarity">
    <text evidence="2 9">Belongs to the FIS1 family.</text>
</comment>
<dbReference type="GO" id="GO:0000422">
    <property type="term" value="P:autophagy of mitochondrion"/>
    <property type="evidence" value="ECO:0007669"/>
    <property type="project" value="TreeGrafter"/>
</dbReference>